<accession>A0A5B7K131</accession>
<dbReference type="EMBL" id="VSRR010133077">
    <property type="protein sequence ID" value="MPD02781.1"/>
    <property type="molecule type" value="Genomic_DNA"/>
</dbReference>
<dbReference type="AlphaFoldDB" id="A0A5B7K131"/>
<sequence length="79" mass="8988">MFPATPNILRSSRSHPTSRTFVPRSFEHPVISPSLVPRILYIPDFPIHLNIPLPLSLYSFVPDTPHRQLLPIPRYACSA</sequence>
<evidence type="ECO:0000313" key="3">
    <source>
        <dbReference type="Proteomes" id="UP000324222"/>
    </source>
</evidence>
<evidence type="ECO:0000313" key="2">
    <source>
        <dbReference type="EMBL" id="MPD02781.1"/>
    </source>
</evidence>
<proteinExistence type="predicted"/>
<keyword evidence="3" id="KW-1185">Reference proteome</keyword>
<reference evidence="2 3" key="1">
    <citation type="submission" date="2019-05" db="EMBL/GenBank/DDBJ databases">
        <title>Another draft genome of Portunus trituberculatus and its Hox gene families provides insights of decapod evolution.</title>
        <authorList>
            <person name="Jeong J.-H."/>
            <person name="Song I."/>
            <person name="Kim S."/>
            <person name="Choi T."/>
            <person name="Kim D."/>
            <person name="Ryu S."/>
            <person name="Kim W."/>
        </authorList>
    </citation>
    <scope>NUCLEOTIDE SEQUENCE [LARGE SCALE GENOMIC DNA]</scope>
    <source>
        <tissue evidence="2">Muscle</tissue>
    </source>
</reference>
<evidence type="ECO:0000256" key="1">
    <source>
        <dbReference type="SAM" id="MobiDB-lite"/>
    </source>
</evidence>
<protein>
    <submittedName>
        <fullName evidence="2">Uncharacterized protein</fullName>
    </submittedName>
</protein>
<name>A0A5B7K131_PORTR</name>
<feature type="region of interest" description="Disordered" evidence="1">
    <location>
        <begin position="1"/>
        <end position="20"/>
    </location>
</feature>
<dbReference type="Proteomes" id="UP000324222">
    <property type="component" value="Unassembled WGS sequence"/>
</dbReference>
<organism evidence="2 3">
    <name type="scientific">Portunus trituberculatus</name>
    <name type="common">Swimming crab</name>
    <name type="synonym">Neptunus trituberculatus</name>
    <dbReference type="NCBI Taxonomy" id="210409"/>
    <lineage>
        <taxon>Eukaryota</taxon>
        <taxon>Metazoa</taxon>
        <taxon>Ecdysozoa</taxon>
        <taxon>Arthropoda</taxon>
        <taxon>Crustacea</taxon>
        <taxon>Multicrustacea</taxon>
        <taxon>Malacostraca</taxon>
        <taxon>Eumalacostraca</taxon>
        <taxon>Eucarida</taxon>
        <taxon>Decapoda</taxon>
        <taxon>Pleocyemata</taxon>
        <taxon>Brachyura</taxon>
        <taxon>Eubrachyura</taxon>
        <taxon>Portunoidea</taxon>
        <taxon>Portunidae</taxon>
        <taxon>Portuninae</taxon>
        <taxon>Portunus</taxon>
    </lineage>
</organism>
<feature type="compositionally biased region" description="Polar residues" evidence="1">
    <location>
        <begin position="8"/>
        <end position="20"/>
    </location>
</feature>
<gene>
    <name evidence="2" type="ORF">E2C01_098385</name>
</gene>
<comment type="caution">
    <text evidence="2">The sequence shown here is derived from an EMBL/GenBank/DDBJ whole genome shotgun (WGS) entry which is preliminary data.</text>
</comment>